<evidence type="ECO:0000256" key="2">
    <source>
        <dbReference type="SAM" id="MobiDB-lite"/>
    </source>
</evidence>
<reference evidence="3 4" key="1">
    <citation type="submission" date="2015-04" db="EMBL/GenBank/DDBJ databases">
        <title>Complete genome sequence of Schizopora paradoxa KUC8140, a cosmopolitan wood degrader in East Asia.</title>
        <authorList>
            <consortium name="DOE Joint Genome Institute"/>
            <person name="Min B."/>
            <person name="Park H."/>
            <person name="Jang Y."/>
            <person name="Kim J.-J."/>
            <person name="Kim K.H."/>
            <person name="Pangilinan J."/>
            <person name="Lipzen A."/>
            <person name="Riley R."/>
            <person name="Grigoriev I.V."/>
            <person name="Spatafora J.W."/>
            <person name="Choi I.-G."/>
        </authorList>
    </citation>
    <scope>NUCLEOTIDE SEQUENCE [LARGE SCALE GENOMIC DNA]</scope>
    <source>
        <strain evidence="3 4">KUC8140</strain>
    </source>
</reference>
<dbReference type="EMBL" id="KQ086002">
    <property type="protein sequence ID" value="KLO11376.1"/>
    <property type="molecule type" value="Genomic_DNA"/>
</dbReference>
<dbReference type="InParanoid" id="A0A0H2S308"/>
<dbReference type="SUPFAM" id="SSF52047">
    <property type="entry name" value="RNI-like"/>
    <property type="match status" value="1"/>
</dbReference>
<feature type="compositionally biased region" description="Basic and acidic residues" evidence="2">
    <location>
        <begin position="68"/>
        <end position="79"/>
    </location>
</feature>
<gene>
    <name evidence="3" type="ORF">SCHPADRAFT_891655</name>
</gene>
<feature type="coiled-coil region" evidence="1">
    <location>
        <begin position="343"/>
        <end position="370"/>
    </location>
</feature>
<feature type="compositionally biased region" description="Polar residues" evidence="2">
    <location>
        <begin position="58"/>
        <end position="67"/>
    </location>
</feature>
<evidence type="ECO:0000256" key="1">
    <source>
        <dbReference type="SAM" id="Coils"/>
    </source>
</evidence>
<evidence type="ECO:0000313" key="3">
    <source>
        <dbReference type="EMBL" id="KLO11376.1"/>
    </source>
</evidence>
<dbReference type="OrthoDB" id="3365698at2759"/>
<feature type="region of interest" description="Disordered" evidence="2">
    <location>
        <begin position="1"/>
        <end position="30"/>
    </location>
</feature>
<sequence length="801" mass="90786">MFKTAHLESEMNPAHFHVNPSKRSRRGEFKSAGVESVGPLLMEGLAGQSLGPRALQDYSPSLQPSNERISEGRIGDSRRTHPMALDGSKAYFVSTPNVARWLVGDWDSTSAQRRRVRGTVAVAACPRLSQIALVDRLAIRYLPASTSSTNPCQGVARLQGCRESTQTLEICKETRSYGGIRSKAKIERDKGILLKKLSFTAILKVALSSRTPLTSNPLRIVIPLSYYFDDSSEIAMANLCMKTANDVRSIPKWKPHGRAVLFIDALHRYVVVRLHPVKQEPSKQSPHDCERDDLDPQAVHDVTKMMLRIWKSASGGCFGAQIKWLKDTYFPQPVQHELSHVNAREDRDAARNLEDVAESLKATVDTLRKLQRLVEQQVMEDVAYKDGDDGDAALVTVRAAIRLSSVCRRFRDIALRSSLFWCRISSDMHIELVRALCNRLTTPIGVVILKAPTNMVVPFIQAVTSRSQYWSRFIQDYSLTRTPLLEFTQEDLQAVKPKTGFLSLPFLNELSIHYPKSELNNKPYFGVDDYYALWYTPQLKTINATNFVPDRFLMKESYTSITIKFDFLATEEEGDVTGNLRQLTEFLIRCPNVKDLSINLSYLRNSLITATDLGRRLMAHTGAREIFPNIEFLDFNFAHSTGPEVKAFLDSVRFPNAKSLTLHISWFSNSTTDKWTELILQEMENFAPRITDLTLNFFFIGSHFPLRLKHIQLPNLPGILHLTITTMESRSIFLPPDGPFCPCLRNLTFSCCECLFEGWVSLLLKRLREQGNTLNLSVEYCLWSAIREADDMLALLPELDR</sequence>
<organism evidence="3 4">
    <name type="scientific">Schizopora paradoxa</name>
    <dbReference type="NCBI Taxonomy" id="27342"/>
    <lineage>
        <taxon>Eukaryota</taxon>
        <taxon>Fungi</taxon>
        <taxon>Dikarya</taxon>
        <taxon>Basidiomycota</taxon>
        <taxon>Agaricomycotina</taxon>
        <taxon>Agaricomycetes</taxon>
        <taxon>Hymenochaetales</taxon>
        <taxon>Schizoporaceae</taxon>
        <taxon>Schizopora</taxon>
    </lineage>
</organism>
<dbReference type="AlphaFoldDB" id="A0A0H2S308"/>
<evidence type="ECO:0000313" key="4">
    <source>
        <dbReference type="Proteomes" id="UP000053477"/>
    </source>
</evidence>
<dbReference type="Proteomes" id="UP000053477">
    <property type="component" value="Unassembled WGS sequence"/>
</dbReference>
<keyword evidence="1" id="KW-0175">Coiled coil</keyword>
<keyword evidence="4" id="KW-1185">Reference proteome</keyword>
<name>A0A0H2S308_9AGAM</name>
<feature type="region of interest" description="Disordered" evidence="2">
    <location>
        <begin position="53"/>
        <end position="81"/>
    </location>
</feature>
<proteinExistence type="predicted"/>
<protein>
    <submittedName>
        <fullName evidence="3">Uncharacterized protein</fullName>
    </submittedName>
</protein>
<accession>A0A0H2S308</accession>